<keyword evidence="2" id="KW-1003">Cell membrane</keyword>
<keyword evidence="4" id="KW-0808">Transferase</keyword>
<keyword evidence="3" id="KW-0597">Phosphoprotein</keyword>
<dbReference type="InterPro" id="IPR050640">
    <property type="entry name" value="Bact_2-comp_sensor_kinase"/>
</dbReference>
<dbReference type="PROSITE" id="PS50885">
    <property type="entry name" value="HAMP"/>
    <property type="match status" value="1"/>
</dbReference>
<accession>A0ABU6FVJ5</accession>
<name>A0ABU6FVJ5_9BACL</name>
<evidence type="ECO:0000256" key="7">
    <source>
        <dbReference type="SAM" id="Phobius"/>
    </source>
</evidence>
<gene>
    <name evidence="9" type="ORF">P4I72_01185</name>
</gene>
<evidence type="ECO:0000256" key="6">
    <source>
        <dbReference type="ARBA" id="ARBA00023136"/>
    </source>
</evidence>
<dbReference type="InterPro" id="IPR036890">
    <property type="entry name" value="HATPase_C_sf"/>
</dbReference>
<keyword evidence="5 9" id="KW-0418">Kinase</keyword>
<evidence type="ECO:0000256" key="4">
    <source>
        <dbReference type="ARBA" id="ARBA00022679"/>
    </source>
</evidence>
<feature type="domain" description="HAMP" evidence="8">
    <location>
        <begin position="313"/>
        <end position="365"/>
    </location>
</feature>
<evidence type="ECO:0000313" key="10">
    <source>
        <dbReference type="Proteomes" id="UP001338137"/>
    </source>
</evidence>
<dbReference type="Proteomes" id="UP001338137">
    <property type="component" value="Unassembled WGS sequence"/>
</dbReference>
<dbReference type="PANTHER" id="PTHR34220:SF7">
    <property type="entry name" value="SENSOR HISTIDINE KINASE YPDA"/>
    <property type="match status" value="1"/>
</dbReference>
<keyword evidence="6 7" id="KW-0472">Membrane</keyword>
<evidence type="ECO:0000313" key="9">
    <source>
        <dbReference type="EMBL" id="MEC0225736.1"/>
    </source>
</evidence>
<feature type="transmembrane region" description="Helical" evidence="7">
    <location>
        <begin position="12"/>
        <end position="34"/>
    </location>
</feature>
<sequence length="591" mass="69321">MKIEWRIRQFSIFPKIIIAFLMIILPIYVLSLVMNISGEASVREEISMSMKSRVHFYLNSFESEMNRLIKLNREYSFDEDLRNLSTIAPGMNEFDRVKAILSLQNKLLLMKNSSLYVADVKVYIPLLERTIHANYYGDELPLEELQVLENFPDNHMYPFIYWHNRLLISELYPKPITPNKMPFFASEVELSENEIKQSLLQASHTSQGGAVLMDPSQSWFIANDQDLRMVPKLKEFLMRKPFQEELIGQGYIEMERKNYLITYERSQSLNTIFMVYVPESQILGPLNTYRHWFLTLSFSSVLFIILFSAWIYRQIHQPLRNMVIAFRKVEAGNLGITIKHKHNDEFNYLYKQFNEMVNRLQMMIHEVYEEKIRSQRAELKQLQSQINPHFLYNSYFVLYRMAKSHDIENVIRFTKHLGDYFQFITRNAPDEVSLELELKLANAYVEIQMIRFSNRMETKWHDLSNDCKDLKLPRLILQPIIENAYNHGLEHKLKDGKVEIKIMQHAGNLSISIEDNGEGLSDEALEKIHMSLLSSYNIGETTGLQNVHARLQLRFGPDSGLSVSRGQLGGLRVEMKFPIKKGEYDVPIIDC</sequence>
<dbReference type="CDD" id="cd06225">
    <property type="entry name" value="HAMP"/>
    <property type="match status" value="1"/>
</dbReference>
<dbReference type="GO" id="GO:0016301">
    <property type="term" value="F:kinase activity"/>
    <property type="evidence" value="ECO:0007669"/>
    <property type="project" value="UniProtKB-KW"/>
</dbReference>
<evidence type="ECO:0000256" key="1">
    <source>
        <dbReference type="ARBA" id="ARBA00004651"/>
    </source>
</evidence>
<keyword evidence="7" id="KW-0812">Transmembrane</keyword>
<dbReference type="InterPro" id="IPR003660">
    <property type="entry name" value="HAMP_dom"/>
</dbReference>
<dbReference type="EMBL" id="JARLKY010000002">
    <property type="protein sequence ID" value="MEC0225736.1"/>
    <property type="molecule type" value="Genomic_DNA"/>
</dbReference>
<evidence type="ECO:0000256" key="5">
    <source>
        <dbReference type="ARBA" id="ARBA00022777"/>
    </source>
</evidence>
<dbReference type="SMART" id="SM00304">
    <property type="entry name" value="HAMP"/>
    <property type="match status" value="1"/>
</dbReference>
<reference evidence="9 10" key="1">
    <citation type="submission" date="2023-03" db="EMBL/GenBank/DDBJ databases">
        <title>Bacillus Genome Sequencing.</title>
        <authorList>
            <person name="Dunlap C."/>
        </authorList>
    </citation>
    <scope>NUCLEOTIDE SEQUENCE [LARGE SCALE GENOMIC DNA]</scope>
    <source>
        <strain evidence="9 10">BD-533</strain>
    </source>
</reference>
<dbReference type="InterPro" id="IPR003594">
    <property type="entry name" value="HATPase_dom"/>
</dbReference>
<dbReference type="InterPro" id="IPR010559">
    <property type="entry name" value="Sig_transdc_His_kin_internal"/>
</dbReference>
<organism evidence="9 10">
    <name type="scientific">Paenibacillus alba</name>
    <dbReference type="NCBI Taxonomy" id="1197127"/>
    <lineage>
        <taxon>Bacteria</taxon>
        <taxon>Bacillati</taxon>
        <taxon>Bacillota</taxon>
        <taxon>Bacilli</taxon>
        <taxon>Bacillales</taxon>
        <taxon>Paenibacillaceae</taxon>
        <taxon>Paenibacillus</taxon>
    </lineage>
</organism>
<proteinExistence type="predicted"/>
<dbReference type="Gene3D" id="1.10.8.500">
    <property type="entry name" value="HAMP domain in histidine kinase"/>
    <property type="match status" value="1"/>
</dbReference>
<dbReference type="Pfam" id="PF06580">
    <property type="entry name" value="His_kinase"/>
    <property type="match status" value="1"/>
</dbReference>
<evidence type="ECO:0000259" key="8">
    <source>
        <dbReference type="PROSITE" id="PS50885"/>
    </source>
</evidence>
<feature type="transmembrane region" description="Helical" evidence="7">
    <location>
        <begin position="292"/>
        <end position="312"/>
    </location>
</feature>
<protein>
    <submittedName>
        <fullName evidence="9">Histidine kinase</fullName>
    </submittedName>
</protein>
<dbReference type="Pfam" id="PF00672">
    <property type="entry name" value="HAMP"/>
    <property type="match status" value="1"/>
</dbReference>
<comment type="caution">
    <text evidence="9">The sequence shown here is derived from an EMBL/GenBank/DDBJ whole genome shotgun (WGS) entry which is preliminary data.</text>
</comment>
<dbReference type="SUPFAM" id="SSF158472">
    <property type="entry name" value="HAMP domain-like"/>
    <property type="match status" value="1"/>
</dbReference>
<dbReference type="PANTHER" id="PTHR34220">
    <property type="entry name" value="SENSOR HISTIDINE KINASE YPDA"/>
    <property type="match status" value="1"/>
</dbReference>
<dbReference type="SUPFAM" id="SSF55874">
    <property type="entry name" value="ATPase domain of HSP90 chaperone/DNA topoisomerase II/histidine kinase"/>
    <property type="match status" value="1"/>
</dbReference>
<dbReference type="RefSeq" id="WP_326070164.1">
    <property type="nucleotide sequence ID" value="NZ_JARLKY010000002.1"/>
</dbReference>
<evidence type="ECO:0000256" key="2">
    <source>
        <dbReference type="ARBA" id="ARBA00022475"/>
    </source>
</evidence>
<keyword evidence="10" id="KW-1185">Reference proteome</keyword>
<dbReference type="Pfam" id="PF02518">
    <property type="entry name" value="HATPase_c"/>
    <property type="match status" value="1"/>
</dbReference>
<dbReference type="Gene3D" id="3.30.565.10">
    <property type="entry name" value="Histidine kinase-like ATPase, C-terminal domain"/>
    <property type="match status" value="1"/>
</dbReference>
<dbReference type="Gene3D" id="3.30.450.20">
    <property type="entry name" value="PAS domain"/>
    <property type="match status" value="1"/>
</dbReference>
<keyword evidence="7" id="KW-1133">Transmembrane helix</keyword>
<evidence type="ECO:0000256" key="3">
    <source>
        <dbReference type="ARBA" id="ARBA00022553"/>
    </source>
</evidence>
<comment type="subcellular location">
    <subcellularLocation>
        <location evidence="1">Cell membrane</location>
        <topology evidence="1">Multi-pass membrane protein</topology>
    </subcellularLocation>
</comment>